<dbReference type="Gene3D" id="2.40.50.140">
    <property type="entry name" value="Nucleic acid-binding proteins"/>
    <property type="match status" value="1"/>
</dbReference>
<dbReference type="GO" id="GO:0005524">
    <property type="term" value="F:ATP binding"/>
    <property type="evidence" value="ECO:0007669"/>
    <property type="project" value="InterPro"/>
</dbReference>
<comment type="similarity">
    <text evidence="1">Belongs to the ATP-dependent DNA ligase family.</text>
</comment>
<dbReference type="GO" id="GO:0006310">
    <property type="term" value="P:DNA recombination"/>
    <property type="evidence" value="ECO:0007669"/>
    <property type="project" value="InterPro"/>
</dbReference>
<dbReference type="InterPro" id="IPR012309">
    <property type="entry name" value="DNA_ligase_ATP-dep_C"/>
</dbReference>
<dbReference type="PROSITE" id="PS50160">
    <property type="entry name" value="DNA_LIGASE_A3"/>
    <property type="match status" value="1"/>
</dbReference>
<dbReference type="InterPro" id="IPR014146">
    <property type="entry name" value="LigD_ligase_dom"/>
</dbReference>
<dbReference type="CDD" id="cd07906">
    <property type="entry name" value="Adenylation_DNA_ligase_LigD_LigC"/>
    <property type="match status" value="1"/>
</dbReference>
<dbReference type="GO" id="GO:0006281">
    <property type="term" value="P:DNA repair"/>
    <property type="evidence" value="ECO:0007669"/>
    <property type="project" value="InterPro"/>
</dbReference>
<keyword evidence="7" id="KW-1185">Reference proteome</keyword>
<name>A0A540WCP2_9ACTN</name>
<accession>A0A540WCP2</accession>
<proteinExistence type="inferred from homology"/>
<dbReference type="PROSITE" id="PS00697">
    <property type="entry name" value="DNA_LIGASE_A1"/>
    <property type="match status" value="1"/>
</dbReference>
<dbReference type="OrthoDB" id="3733803at2"/>
<dbReference type="Proteomes" id="UP000319103">
    <property type="component" value="Unassembled WGS sequence"/>
</dbReference>
<dbReference type="InterPro" id="IPR012310">
    <property type="entry name" value="DNA_ligase_ATP-dep_cent"/>
</dbReference>
<evidence type="ECO:0000256" key="1">
    <source>
        <dbReference type="ARBA" id="ARBA00007572"/>
    </source>
</evidence>
<evidence type="ECO:0000259" key="5">
    <source>
        <dbReference type="PROSITE" id="PS50160"/>
    </source>
</evidence>
<gene>
    <name evidence="6" type="ORF">E6W39_37170</name>
</gene>
<sequence>MSALTLLPDQLRELLRPLPPDQARQLIDQPPMLAELTKRQSFDEGWVFERKMDGIRALALRLDDRVWLRSRTGKPLNDSYPELVAALLAQPCRAFVVDGEITAMRGDRTDFALLQQRMGLTEVRAIARTGVAVVLHLFDLLWLDGTDTTRLPLRCRKTLLRQAVEFTEPLRYTRHQTGDAAGLLAEACAQHWEGLIAKRAEGRYRSGRGDGWLKLKCLRAQEFVVGAFTEPTGGGRSGFGALLLGYQQGGALRYAGKVGTGFDRRTLEALRTFFDATTRPESPFQPAPREPRVHWVEPLLVVQVAFTEWTKAGLLRQPRYLGVRDDKKPTEVIREEPAE</sequence>
<dbReference type="PANTHER" id="PTHR45674:SF4">
    <property type="entry name" value="DNA LIGASE 1"/>
    <property type="match status" value="1"/>
</dbReference>
<dbReference type="SUPFAM" id="SSF50249">
    <property type="entry name" value="Nucleic acid-binding proteins"/>
    <property type="match status" value="1"/>
</dbReference>
<dbReference type="Pfam" id="PF01068">
    <property type="entry name" value="DNA_ligase_A_M"/>
    <property type="match status" value="1"/>
</dbReference>
<evidence type="ECO:0000256" key="3">
    <source>
        <dbReference type="ARBA" id="ARBA00022598"/>
    </source>
</evidence>
<evidence type="ECO:0000256" key="4">
    <source>
        <dbReference type="ARBA" id="ARBA00034003"/>
    </source>
</evidence>
<comment type="caution">
    <text evidence="6">The sequence shown here is derived from an EMBL/GenBank/DDBJ whole genome shotgun (WGS) entry which is preliminary data.</text>
</comment>
<comment type="catalytic activity">
    <reaction evidence="4">
        <text>ATP + (deoxyribonucleotide)n-3'-hydroxyl + 5'-phospho-(deoxyribonucleotide)m = (deoxyribonucleotide)n+m + AMP + diphosphate.</text>
        <dbReference type="EC" id="6.5.1.1"/>
    </reaction>
</comment>
<dbReference type="InterPro" id="IPR050191">
    <property type="entry name" value="ATP-dep_DNA_ligase"/>
</dbReference>
<dbReference type="EC" id="6.5.1.1" evidence="2"/>
<reference evidence="6 7" key="1">
    <citation type="submission" date="2019-06" db="EMBL/GenBank/DDBJ databases">
        <title>Description of Kitasatospora acidophila sp. nov. isolated from pine grove soil, and reclassification of Streptomyces novaecaesareae to Kitasatospora novaeceasareae comb. nov.</title>
        <authorList>
            <person name="Kim M.J."/>
        </authorList>
    </citation>
    <scope>NUCLEOTIDE SEQUENCE [LARGE SCALE GENOMIC DNA]</scope>
    <source>
        <strain evidence="6 7">MMS16-CNU292</strain>
    </source>
</reference>
<dbReference type="Gene3D" id="3.30.470.30">
    <property type="entry name" value="DNA ligase/mRNA capping enzyme"/>
    <property type="match status" value="1"/>
</dbReference>
<dbReference type="Pfam" id="PF04679">
    <property type="entry name" value="DNA_ligase_A_C"/>
    <property type="match status" value="1"/>
</dbReference>
<dbReference type="AlphaFoldDB" id="A0A540WCP2"/>
<protein>
    <recommendedName>
        <fullName evidence="2">DNA ligase (ATP)</fullName>
        <ecNumber evidence="2">6.5.1.1</ecNumber>
    </recommendedName>
</protein>
<dbReference type="RefSeq" id="WP_141637202.1">
    <property type="nucleotide sequence ID" value="NZ_VIGB01000003.1"/>
</dbReference>
<keyword evidence="3 6" id="KW-0436">Ligase</keyword>
<dbReference type="InterPro" id="IPR012340">
    <property type="entry name" value="NA-bd_OB-fold"/>
</dbReference>
<dbReference type="NCBIfam" id="TIGR02779">
    <property type="entry name" value="NHEJ_ligase_lig"/>
    <property type="match status" value="1"/>
</dbReference>
<dbReference type="GO" id="GO:0003910">
    <property type="term" value="F:DNA ligase (ATP) activity"/>
    <property type="evidence" value="ECO:0007669"/>
    <property type="project" value="UniProtKB-EC"/>
</dbReference>
<dbReference type="PANTHER" id="PTHR45674">
    <property type="entry name" value="DNA LIGASE 1/3 FAMILY MEMBER"/>
    <property type="match status" value="1"/>
</dbReference>
<dbReference type="EMBL" id="VIGB01000003">
    <property type="protein sequence ID" value="TQF06795.1"/>
    <property type="molecule type" value="Genomic_DNA"/>
</dbReference>
<evidence type="ECO:0000313" key="7">
    <source>
        <dbReference type="Proteomes" id="UP000319103"/>
    </source>
</evidence>
<dbReference type="CDD" id="cd07971">
    <property type="entry name" value="OBF_DNA_ligase_LigD"/>
    <property type="match status" value="1"/>
</dbReference>
<feature type="domain" description="ATP-dependent DNA ligase family profile" evidence="5">
    <location>
        <begin position="126"/>
        <end position="216"/>
    </location>
</feature>
<dbReference type="InterPro" id="IPR016059">
    <property type="entry name" value="DNA_ligase_ATP-dep_CS"/>
</dbReference>
<dbReference type="SUPFAM" id="SSF56091">
    <property type="entry name" value="DNA ligase/mRNA capping enzyme, catalytic domain"/>
    <property type="match status" value="1"/>
</dbReference>
<organism evidence="6 7">
    <name type="scientific">Kitasatospora acidiphila</name>
    <dbReference type="NCBI Taxonomy" id="2567942"/>
    <lineage>
        <taxon>Bacteria</taxon>
        <taxon>Bacillati</taxon>
        <taxon>Actinomycetota</taxon>
        <taxon>Actinomycetes</taxon>
        <taxon>Kitasatosporales</taxon>
        <taxon>Streptomycetaceae</taxon>
        <taxon>Kitasatospora</taxon>
    </lineage>
</organism>
<evidence type="ECO:0000313" key="6">
    <source>
        <dbReference type="EMBL" id="TQF06795.1"/>
    </source>
</evidence>
<evidence type="ECO:0000256" key="2">
    <source>
        <dbReference type="ARBA" id="ARBA00012727"/>
    </source>
</evidence>